<dbReference type="Gene3D" id="3.40.47.10">
    <property type="match status" value="1"/>
</dbReference>
<evidence type="ECO:0000259" key="4">
    <source>
        <dbReference type="PROSITE" id="PS52004"/>
    </source>
</evidence>
<evidence type="ECO:0000313" key="5">
    <source>
        <dbReference type="EMBL" id="QCD46693.1"/>
    </source>
</evidence>
<gene>
    <name evidence="5" type="ORF">CRECT_1027</name>
</gene>
<evidence type="ECO:0000256" key="2">
    <source>
        <dbReference type="ARBA" id="ARBA00022679"/>
    </source>
</evidence>
<dbReference type="InterPro" id="IPR014030">
    <property type="entry name" value="Ketoacyl_synth_N"/>
</dbReference>
<dbReference type="GO" id="GO:0006633">
    <property type="term" value="P:fatty acid biosynthetic process"/>
    <property type="evidence" value="ECO:0007669"/>
    <property type="project" value="TreeGrafter"/>
</dbReference>
<proteinExistence type="inferred from homology"/>
<dbReference type="InterPro" id="IPR016039">
    <property type="entry name" value="Thiolase-like"/>
</dbReference>
<evidence type="ECO:0000313" key="6">
    <source>
        <dbReference type="Proteomes" id="UP000502377"/>
    </source>
</evidence>
<keyword evidence="2 3" id="KW-0808">Transferase</keyword>
<dbReference type="RefSeq" id="WP_002945569.1">
    <property type="nucleotide sequence ID" value="NZ_CP012543.1"/>
</dbReference>
<sequence>MIYVSKPAIISAAGAVAEENFVNLCGENRFLSVCEGFRADKSFVLGKISAQLAKFSQNTPKHLQTRTNALVLSALLQIDKDVRDAIKKYGKNRVGVVVGTTTSGVEENYETFKDFAATRFFNASKFGINRNSLANPSEFIADFYGLSSVAFSVSTACTSGVKAIITAKRLLESGICDAVICGGVDSLNTLTINGFDSLGILSARETNPFSKNRDGINIGEGAAFFVASRDEISNVVIAGEHSNCDAFHMTQPDFSAQMQTKCVQKALRAANLSSVDYINLHGTGTQANDKIEAKIVHSLMPSVFASSVKPLIGHTLGAAGAIESALCAMLCAKSETALPPHVYDGVYDDEIEGVNLVKFGQRAVVNSAMSLSFAFGGDNAAIVFGRAR</sequence>
<dbReference type="Pfam" id="PF00109">
    <property type="entry name" value="ketoacyl-synt"/>
    <property type="match status" value="1"/>
</dbReference>
<dbReference type="InterPro" id="IPR014031">
    <property type="entry name" value="Ketoacyl_synth_C"/>
</dbReference>
<dbReference type="SUPFAM" id="SSF53901">
    <property type="entry name" value="Thiolase-like"/>
    <property type="match status" value="1"/>
</dbReference>
<dbReference type="PANTHER" id="PTHR11712">
    <property type="entry name" value="POLYKETIDE SYNTHASE-RELATED"/>
    <property type="match status" value="1"/>
</dbReference>
<feature type="domain" description="Ketosynthase family 3 (KS3)" evidence="4">
    <location>
        <begin position="1"/>
        <end position="386"/>
    </location>
</feature>
<dbReference type="GO" id="GO:0004315">
    <property type="term" value="F:3-oxoacyl-[acyl-carrier-protein] synthase activity"/>
    <property type="evidence" value="ECO:0007669"/>
    <property type="project" value="TreeGrafter"/>
</dbReference>
<dbReference type="Proteomes" id="UP000502377">
    <property type="component" value="Chromosome"/>
</dbReference>
<comment type="similarity">
    <text evidence="1 3">Belongs to the thiolase-like superfamily. Beta-ketoacyl-ACP synthases family.</text>
</comment>
<evidence type="ECO:0000256" key="3">
    <source>
        <dbReference type="RuleBase" id="RU003694"/>
    </source>
</evidence>
<dbReference type="Pfam" id="PF02801">
    <property type="entry name" value="Ketoacyl-synt_C"/>
    <property type="match status" value="1"/>
</dbReference>
<accession>A0A6G5QLT0</accession>
<dbReference type="SMART" id="SM00825">
    <property type="entry name" value="PKS_KS"/>
    <property type="match status" value="1"/>
</dbReference>
<name>A0A6G5QLT0_CAMRE</name>
<dbReference type="PROSITE" id="PS52004">
    <property type="entry name" value="KS3_2"/>
    <property type="match status" value="1"/>
</dbReference>
<dbReference type="GO" id="GO:0005829">
    <property type="term" value="C:cytosol"/>
    <property type="evidence" value="ECO:0007669"/>
    <property type="project" value="TreeGrafter"/>
</dbReference>
<dbReference type="CDD" id="cd00834">
    <property type="entry name" value="KAS_I_II"/>
    <property type="match status" value="1"/>
</dbReference>
<dbReference type="EMBL" id="CP012543">
    <property type="protein sequence ID" value="QCD46693.1"/>
    <property type="molecule type" value="Genomic_DNA"/>
</dbReference>
<dbReference type="InterPro" id="IPR020841">
    <property type="entry name" value="PKS_Beta-ketoAc_synthase_dom"/>
</dbReference>
<dbReference type="InterPro" id="IPR000794">
    <property type="entry name" value="Beta-ketoacyl_synthase"/>
</dbReference>
<dbReference type="KEGG" id="crx:CRECT_1027"/>
<dbReference type="PANTHER" id="PTHR11712:SF320">
    <property type="entry name" value="BETA-KETOACYL SYNTHASE"/>
    <property type="match status" value="1"/>
</dbReference>
<evidence type="ECO:0000256" key="1">
    <source>
        <dbReference type="ARBA" id="ARBA00008467"/>
    </source>
</evidence>
<protein>
    <submittedName>
        <fullName evidence="5">3-oxoacyl-[acp] synthase I</fullName>
    </submittedName>
</protein>
<organism evidence="5 6">
    <name type="scientific">Campylobacter rectus</name>
    <name type="common">Wolinella recta</name>
    <dbReference type="NCBI Taxonomy" id="203"/>
    <lineage>
        <taxon>Bacteria</taxon>
        <taxon>Pseudomonadati</taxon>
        <taxon>Campylobacterota</taxon>
        <taxon>Epsilonproteobacteria</taxon>
        <taxon>Campylobacterales</taxon>
        <taxon>Campylobacteraceae</taxon>
        <taxon>Campylobacter</taxon>
    </lineage>
</organism>
<dbReference type="AlphaFoldDB" id="A0A6G5QLT0"/>
<reference evidence="5 6" key="1">
    <citation type="submission" date="2016-07" db="EMBL/GenBank/DDBJ databases">
        <title>Comparative genomics of the Campylobacter concisus group.</title>
        <authorList>
            <person name="Miller W.G."/>
            <person name="Yee E."/>
            <person name="Chapman M.H."/>
            <person name="Huynh S."/>
            <person name="Bono J.L."/>
            <person name="On S.L.W."/>
            <person name="StLeger J."/>
            <person name="Foster G."/>
            <person name="Parker C.T."/>
        </authorList>
    </citation>
    <scope>NUCLEOTIDE SEQUENCE [LARGE SCALE GENOMIC DNA]</scope>
    <source>
        <strain evidence="5 6">ATCC 33238</strain>
    </source>
</reference>